<protein>
    <submittedName>
        <fullName evidence="10">ABC transporter ATP-binding protein</fullName>
        <ecNumber evidence="10">3.6.3.31</ecNumber>
    </submittedName>
</protein>
<dbReference type="GO" id="GO:0015408">
    <property type="term" value="F:ABC-type ferric iron transporter activity"/>
    <property type="evidence" value="ECO:0007669"/>
    <property type="project" value="InterPro"/>
</dbReference>
<dbReference type="FunFam" id="3.40.50.300:FF:000425">
    <property type="entry name" value="Probable ABC transporter, ATP-binding subunit"/>
    <property type="match status" value="1"/>
</dbReference>
<organism evidence="10 11">
    <name type="scientific">Neisseria zoodegmatis</name>
    <dbReference type="NCBI Taxonomy" id="326523"/>
    <lineage>
        <taxon>Bacteria</taxon>
        <taxon>Pseudomonadati</taxon>
        <taxon>Pseudomonadota</taxon>
        <taxon>Betaproteobacteria</taxon>
        <taxon>Neisseriales</taxon>
        <taxon>Neisseriaceae</taxon>
        <taxon>Neisseria</taxon>
    </lineage>
</organism>
<dbReference type="PROSITE" id="PS50893">
    <property type="entry name" value="ABC_TRANSPORTER_2"/>
    <property type="match status" value="1"/>
</dbReference>
<dbReference type="CDD" id="cd03259">
    <property type="entry name" value="ABC_Carb_Solutes_like"/>
    <property type="match status" value="1"/>
</dbReference>
<dbReference type="InterPro" id="IPR015853">
    <property type="entry name" value="ABC_transpr_FbpC"/>
</dbReference>
<dbReference type="InterPro" id="IPR027417">
    <property type="entry name" value="P-loop_NTPase"/>
</dbReference>
<name>A0A378WRT3_9NEIS</name>
<evidence type="ECO:0000256" key="5">
    <source>
        <dbReference type="ARBA" id="ARBA00022840"/>
    </source>
</evidence>
<evidence type="ECO:0000259" key="9">
    <source>
        <dbReference type="PROSITE" id="PS50893"/>
    </source>
</evidence>
<keyword evidence="5 10" id="KW-0067">ATP-binding</keyword>
<dbReference type="Pfam" id="PF00005">
    <property type="entry name" value="ABC_tran"/>
    <property type="match status" value="1"/>
</dbReference>
<keyword evidence="3" id="KW-0410">Iron transport</keyword>
<keyword evidence="1" id="KW-0813">Transport</keyword>
<evidence type="ECO:0000256" key="1">
    <source>
        <dbReference type="ARBA" id="ARBA00022448"/>
    </source>
</evidence>
<evidence type="ECO:0000256" key="2">
    <source>
        <dbReference type="ARBA" id="ARBA00022475"/>
    </source>
</evidence>
<evidence type="ECO:0000256" key="8">
    <source>
        <dbReference type="ARBA" id="ARBA00023136"/>
    </source>
</evidence>
<keyword evidence="10" id="KW-0378">Hydrolase</keyword>
<dbReference type="InterPro" id="IPR003439">
    <property type="entry name" value="ABC_transporter-like_ATP-bd"/>
</dbReference>
<dbReference type="OrthoDB" id="5298774at2"/>
<dbReference type="EC" id="3.6.3.31" evidence="10"/>
<sequence length="323" mass="35937">MLQLKHINKHYGSKTVADDITLQVENGQILAILGRSGCGKSTLLKITAGLVQPDSGEVWLNNQNITHTPPEHRHISLVFQDYALLPHLSVIQNVAFGLKMQGIHQAEAHQKAQAMLTEVGLADETQRRTHSLSGGEQQRVALARALVTDPKLMLLDEPFSSLDTGLRQQLRQLTANHIRHRNIPALLVTHDPEEAFALADQIALMHQGSIIQLAPPQTLISTPADARAARLIGATNVNDIRYIPQHAIHFNHPQGQNAKITAHTRLPDRSLLTLIHPQHGEIQLHLDPAETSGLNLHPGSEWPLWVNARKIVWFQQDTDFQTY</sequence>
<evidence type="ECO:0000256" key="3">
    <source>
        <dbReference type="ARBA" id="ARBA00022496"/>
    </source>
</evidence>
<dbReference type="GO" id="GO:0016020">
    <property type="term" value="C:membrane"/>
    <property type="evidence" value="ECO:0007669"/>
    <property type="project" value="InterPro"/>
</dbReference>
<keyword evidence="4" id="KW-0547">Nucleotide-binding</keyword>
<dbReference type="PANTHER" id="PTHR42781">
    <property type="entry name" value="SPERMIDINE/PUTRESCINE IMPORT ATP-BINDING PROTEIN POTA"/>
    <property type="match status" value="1"/>
</dbReference>
<dbReference type="InterPro" id="IPR017871">
    <property type="entry name" value="ABC_transporter-like_CS"/>
</dbReference>
<evidence type="ECO:0000313" key="10">
    <source>
        <dbReference type="EMBL" id="SUA43958.1"/>
    </source>
</evidence>
<dbReference type="Gene3D" id="3.40.50.300">
    <property type="entry name" value="P-loop containing nucleotide triphosphate hydrolases"/>
    <property type="match status" value="1"/>
</dbReference>
<keyword evidence="8" id="KW-0472">Membrane</keyword>
<dbReference type="SMART" id="SM00382">
    <property type="entry name" value="AAA"/>
    <property type="match status" value="1"/>
</dbReference>
<proteinExistence type="predicted"/>
<keyword evidence="7" id="KW-0406">Ion transport</keyword>
<accession>A0A378WRT3</accession>
<dbReference type="RefSeq" id="WP_115134137.1">
    <property type="nucleotide sequence ID" value="NZ_UGRS01000002.1"/>
</dbReference>
<dbReference type="Proteomes" id="UP000254055">
    <property type="component" value="Unassembled WGS sequence"/>
</dbReference>
<gene>
    <name evidence="10" type="primary">potA_2</name>
    <name evidence="10" type="ORF">NCTC12229_01434</name>
</gene>
<evidence type="ECO:0000256" key="4">
    <source>
        <dbReference type="ARBA" id="ARBA00022741"/>
    </source>
</evidence>
<dbReference type="PANTHER" id="PTHR42781:SF4">
    <property type="entry name" value="SPERMIDINE_PUTRESCINE IMPORT ATP-BINDING PROTEIN POTA"/>
    <property type="match status" value="1"/>
</dbReference>
<dbReference type="GO" id="GO:0015697">
    <property type="term" value="P:quaternary ammonium group transport"/>
    <property type="evidence" value="ECO:0007669"/>
    <property type="project" value="UniProtKB-ARBA"/>
</dbReference>
<dbReference type="PROSITE" id="PS00211">
    <property type="entry name" value="ABC_TRANSPORTER_1"/>
    <property type="match status" value="1"/>
</dbReference>
<keyword evidence="2" id="KW-1003">Cell membrane</keyword>
<evidence type="ECO:0000256" key="6">
    <source>
        <dbReference type="ARBA" id="ARBA00023004"/>
    </source>
</evidence>
<dbReference type="SUPFAM" id="SSF52540">
    <property type="entry name" value="P-loop containing nucleoside triphosphate hydrolases"/>
    <property type="match status" value="1"/>
</dbReference>
<dbReference type="InterPro" id="IPR050093">
    <property type="entry name" value="ABC_SmlMolc_Importer"/>
</dbReference>
<dbReference type="GO" id="GO:0005524">
    <property type="term" value="F:ATP binding"/>
    <property type="evidence" value="ECO:0007669"/>
    <property type="project" value="UniProtKB-KW"/>
</dbReference>
<dbReference type="EMBL" id="UGRS01000002">
    <property type="protein sequence ID" value="SUA43958.1"/>
    <property type="molecule type" value="Genomic_DNA"/>
</dbReference>
<dbReference type="InterPro" id="IPR003593">
    <property type="entry name" value="AAA+_ATPase"/>
</dbReference>
<evidence type="ECO:0000313" key="11">
    <source>
        <dbReference type="Proteomes" id="UP000254055"/>
    </source>
</evidence>
<reference evidence="10 11" key="1">
    <citation type="submission" date="2018-06" db="EMBL/GenBank/DDBJ databases">
        <authorList>
            <consortium name="Pathogen Informatics"/>
            <person name="Doyle S."/>
        </authorList>
    </citation>
    <scope>NUCLEOTIDE SEQUENCE [LARGE SCALE GENOMIC DNA]</scope>
    <source>
        <strain evidence="10 11">NCTC12229</strain>
    </source>
</reference>
<feature type="domain" description="ABC transporter" evidence="9">
    <location>
        <begin position="2"/>
        <end position="232"/>
    </location>
</feature>
<dbReference type="GO" id="GO:0016887">
    <property type="term" value="F:ATP hydrolysis activity"/>
    <property type="evidence" value="ECO:0007669"/>
    <property type="project" value="InterPro"/>
</dbReference>
<dbReference type="AlphaFoldDB" id="A0A378WRT3"/>
<keyword evidence="6" id="KW-0408">Iron</keyword>
<evidence type="ECO:0000256" key="7">
    <source>
        <dbReference type="ARBA" id="ARBA00023065"/>
    </source>
</evidence>